<dbReference type="InterPro" id="IPR013177">
    <property type="entry name" value="Ribosomal_mS38_C"/>
</dbReference>
<evidence type="ECO:0000256" key="1">
    <source>
        <dbReference type="SAM" id="MobiDB-lite"/>
    </source>
</evidence>
<dbReference type="EMBL" id="GBEZ01017538">
    <property type="protein sequence ID" value="JAC68807.1"/>
    <property type="molecule type" value="Transcribed_RNA"/>
</dbReference>
<sequence>MASVKRLSDAFLKRYQAPGEALRAVFAVSRAISSVPDTSSRSQFSTCGHLDDSISPGTVARCTEWIRLGPQLENSCTISNQQVSFSSRNYLHSQIYSRTQVVRVTYPLHGEVGALLFGWETPNSSEGDLVGVPLRADSVKRKRKRKMNKHKQRKRRRRDRRLKK</sequence>
<gene>
    <name evidence="3" type="ORF">TSPGSL018_7879</name>
</gene>
<dbReference type="SMART" id="SM01155">
    <property type="entry name" value="DUF1713"/>
    <property type="match status" value="1"/>
</dbReference>
<organism evidence="3">
    <name type="scientific">Tetraselmis sp. GSL018</name>
    <dbReference type="NCBI Taxonomy" id="582737"/>
    <lineage>
        <taxon>Eukaryota</taxon>
        <taxon>Viridiplantae</taxon>
        <taxon>Chlorophyta</taxon>
        <taxon>core chlorophytes</taxon>
        <taxon>Chlorodendrophyceae</taxon>
        <taxon>Chlorodendrales</taxon>
        <taxon>Chlorodendraceae</taxon>
        <taxon>Tetraselmis</taxon>
    </lineage>
</organism>
<feature type="compositionally biased region" description="Basic residues" evidence="1">
    <location>
        <begin position="140"/>
        <end position="164"/>
    </location>
</feature>
<feature type="domain" description="Ribosomal protein mS38 C-terminal" evidence="2">
    <location>
        <begin position="135"/>
        <end position="164"/>
    </location>
</feature>
<evidence type="ECO:0000259" key="2">
    <source>
        <dbReference type="SMART" id="SM01155"/>
    </source>
</evidence>
<proteinExistence type="predicted"/>
<dbReference type="AlphaFoldDB" id="A0A061R798"/>
<reference evidence="3" key="1">
    <citation type="submission" date="2014-05" db="EMBL/GenBank/DDBJ databases">
        <title>The transcriptome of the halophilic microalga Tetraselmis sp. GSL018 isolated from the Great Salt Lake, Utah.</title>
        <authorList>
            <person name="Jinkerson R.E."/>
            <person name="D'Adamo S."/>
            <person name="Posewitz M.C."/>
        </authorList>
    </citation>
    <scope>NUCLEOTIDE SEQUENCE</scope>
    <source>
        <strain evidence="3">GSL018</strain>
    </source>
</reference>
<dbReference type="Pfam" id="PF08213">
    <property type="entry name" value="COX24_C"/>
    <property type="match status" value="1"/>
</dbReference>
<accession>A0A061R798</accession>
<name>A0A061R798_9CHLO</name>
<protein>
    <recommendedName>
        <fullName evidence="2">Ribosomal protein mS38 C-terminal domain-containing protein</fullName>
    </recommendedName>
</protein>
<feature type="region of interest" description="Disordered" evidence="1">
    <location>
        <begin position="133"/>
        <end position="164"/>
    </location>
</feature>
<evidence type="ECO:0000313" key="3">
    <source>
        <dbReference type="EMBL" id="JAC68807.1"/>
    </source>
</evidence>